<dbReference type="PhylomeDB" id="Q2MGP2"/>
<accession>Q2MGP2</accession>
<reference evidence="1 3" key="1">
    <citation type="journal article" date="2000" name="Science">
        <title>The genome sequence of Drosophila melanogaster.</title>
        <authorList>
            <person name="Adams M.D."/>
            <person name="Celniker S.E."/>
            <person name="Holt R.A."/>
            <person name="Evans C.A."/>
            <person name="Gocayne J.D."/>
            <person name="Amanatides P.G."/>
            <person name="Scherer S.E."/>
            <person name="Li P.W."/>
            <person name="Hoskins R.A."/>
            <person name="Galle R.F."/>
            <person name="George R.A."/>
            <person name="Lewis S.E."/>
            <person name="Richards S."/>
            <person name="Ashburner M."/>
            <person name="Henderson S.N."/>
            <person name="Sutton G.G."/>
            <person name="Wortman J.R."/>
            <person name="Yandell M.D."/>
            <person name="Zhang Q."/>
            <person name="Chen L.X."/>
            <person name="Brandon R.C."/>
            <person name="Rogers Y.H."/>
            <person name="Blazej R.G."/>
            <person name="Champe M."/>
            <person name="Pfeiffer B.D."/>
            <person name="Wan K.H."/>
            <person name="Doyle C."/>
            <person name="Baxter E.G."/>
            <person name="Helt G."/>
            <person name="Nelson C.R."/>
            <person name="Gabor G.L."/>
            <person name="Abril J.F."/>
            <person name="Agbayani A."/>
            <person name="An H.J."/>
            <person name="Andrews-Pfannkoch C."/>
            <person name="Baldwin D."/>
            <person name="Ballew R.M."/>
            <person name="Basu A."/>
            <person name="Baxendale J."/>
            <person name="Bayraktaroglu L."/>
            <person name="Beasley E.M."/>
            <person name="Beeson K.Y."/>
            <person name="Benos P.V."/>
            <person name="Berman B.P."/>
            <person name="Bhandari D."/>
            <person name="Bolshakov S."/>
            <person name="Borkova D."/>
            <person name="Botchan M.R."/>
            <person name="Bouck J."/>
            <person name="Brokstein P."/>
            <person name="Brottier P."/>
            <person name="Burtis K.C."/>
            <person name="Busam D.A."/>
            <person name="Butler H."/>
            <person name="Cadieu E."/>
            <person name="Center A."/>
            <person name="Chandra I."/>
            <person name="Cherry J.M."/>
            <person name="Cawley S."/>
            <person name="Dahlke C."/>
            <person name="Davenport L.B."/>
            <person name="Davies P."/>
            <person name="de Pablos B."/>
            <person name="Delcher A."/>
            <person name="Deng Z."/>
            <person name="Mays A.D."/>
            <person name="Dew I."/>
            <person name="Dietz S.M."/>
            <person name="Dodson K."/>
            <person name="Doup L.E."/>
            <person name="Downes M."/>
            <person name="Dugan-Rocha S."/>
            <person name="Dunkov B.C."/>
            <person name="Dunn P."/>
            <person name="Durbin K.J."/>
            <person name="Evangelista C.C."/>
            <person name="Ferraz C."/>
            <person name="Ferriera S."/>
            <person name="Fleischmann W."/>
            <person name="Fosler C."/>
            <person name="Gabrielian A.E."/>
            <person name="Garg N.S."/>
            <person name="Gelbart W.M."/>
            <person name="Glasser K."/>
            <person name="Glodek A."/>
            <person name="Gong F."/>
            <person name="Gorrell J.H."/>
            <person name="Gu Z."/>
            <person name="Guan P."/>
            <person name="Harris M."/>
            <person name="Harris N.L."/>
            <person name="Harvey D."/>
            <person name="Heiman T.J."/>
            <person name="Hernandez J.R."/>
            <person name="Houck J."/>
            <person name="Hostin D."/>
            <person name="Houston K.A."/>
            <person name="Howland T.J."/>
            <person name="Wei M.H."/>
            <person name="Ibegwam C."/>
            <person name="Jalali M."/>
            <person name="Kalush F."/>
            <person name="Karpen G.H."/>
            <person name="Ke Z."/>
            <person name="Kennison J.A."/>
            <person name="Ketchum K.A."/>
            <person name="Kimmel B.E."/>
            <person name="Kodira C.D."/>
            <person name="Kraft C."/>
            <person name="Kravitz S."/>
            <person name="Kulp D."/>
            <person name="Lai Z."/>
            <person name="Lasko P."/>
            <person name="Lei Y."/>
            <person name="Levitsky A.A."/>
            <person name="Li J."/>
            <person name="Li Z."/>
            <person name="Liang Y."/>
            <person name="Lin X."/>
            <person name="Liu X."/>
            <person name="Mattei B."/>
            <person name="McIntosh T.C."/>
            <person name="McLeod M.P."/>
            <person name="McPherson D."/>
            <person name="Merkulov G."/>
            <person name="Milshina N.V."/>
            <person name="Mobarry C."/>
            <person name="Morris J."/>
            <person name="Moshrefi A."/>
            <person name="Mount S.M."/>
            <person name="Moy M."/>
            <person name="Murphy B."/>
            <person name="Murphy L."/>
            <person name="Muzny D.M."/>
            <person name="Nelson D.L."/>
            <person name="Nelson D.R."/>
            <person name="Nelson K.A."/>
            <person name="Nixon K."/>
            <person name="Nusskern D.R."/>
            <person name="Pacleb J.M."/>
            <person name="Palazzolo M."/>
            <person name="Pittman G.S."/>
            <person name="Pan S."/>
            <person name="Pollard J."/>
            <person name="Puri V."/>
            <person name="Reese M.G."/>
            <person name="Reinert K."/>
            <person name="Remington K."/>
            <person name="Saunders R.D."/>
            <person name="Scheeler F."/>
            <person name="Shen H."/>
            <person name="Shue B.C."/>
            <person name="Siden-Kiamos I."/>
            <person name="Simpson M."/>
            <person name="Skupski M.P."/>
            <person name="Smith T."/>
            <person name="Spier E."/>
            <person name="Spradling A.C."/>
            <person name="Stapleton M."/>
            <person name="Strong R."/>
            <person name="Sun E."/>
            <person name="Svirskas R."/>
            <person name="Tector C."/>
            <person name="Turner R."/>
            <person name="Venter E."/>
            <person name="Wang A.H."/>
            <person name="Wang X."/>
            <person name="Wang Z.Y."/>
            <person name="Wassarman D.A."/>
            <person name="Weinstock G.M."/>
            <person name="Weissenbach J."/>
            <person name="Williams S.M."/>
            <person name="WoodageT"/>
            <person name="Worley K.C."/>
            <person name="Wu D."/>
            <person name="Yang S."/>
            <person name="Yao Q.A."/>
            <person name="Ye J."/>
            <person name="Yeh R.F."/>
            <person name="Zaveri J.S."/>
            <person name="Zhan M."/>
            <person name="Zhang G."/>
            <person name="Zhao Q."/>
            <person name="Zheng L."/>
            <person name="Zheng X.H."/>
            <person name="Zhong F.N."/>
            <person name="Zhong W."/>
            <person name="Zhou X."/>
            <person name="Zhu S."/>
            <person name="Zhu X."/>
            <person name="Smith H.O."/>
            <person name="Gibbs R.A."/>
            <person name="Myers E.W."/>
            <person name="Rubin G.M."/>
            <person name="Venter J.C."/>
        </authorList>
    </citation>
    <scope>NUCLEOTIDE SEQUENCE [LARGE SCALE GENOMIC DNA]</scope>
    <source>
        <strain evidence="3">Berkeley</strain>
    </source>
</reference>
<keyword evidence="3" id="KW-1185">Reference proteome</keyword>
<dbReference type="AlphaFoldDB" id="Q2MGP2"/>
<name>Q2MGP2_DROME</name>
<dbReference type="Proteomes" id="UP000000803">
    <property type="component" value="Chromosome X"/>
</dbReference>
<reference evidence="1 3" key="5">
    <citation type="journal article" date="2002" name="Genome Biol.">
        <title>Heterochromatic sequences in a Drosophila whole-genome shotgun assembly.</title>
        <authorList>
            <person name="Hoskins R.A."/>
            <person name="Smith C.D."/>
            <person name="Carlson J.W."/>
            <person name="Carvalho A.B."/>
            <person name="Halpern A."/>
            <person name="Kaminker J.S."/>
            <person name="Kennedy C."/>
            <person name="Mungall C.J."/>
            <person name="Sullivan B.A."/>
            <person name="Sutton G.G."/>
            <person name="Yasuhara J.C."/>
            <person name="Wakimoto B.T."/>
            <person name="Myers E.W."/>
            <person name="Celniker S.E."/>
            <person name="Rubin G.M."/>
            <person name="Karpen G.H."/>
        </authorList>
    </citation>
    <scope>NUCLEOTIDE SEQUENCE [LARGE SCALE GENOMIC DNA]</scope>
    <source>
        <strain evidence="3">Berkeley</strain>
    </source>
</reference>
<protein>
    <submittedName>
        <fullName evidence="1">Uncharacterized protein</fullName>
    </submittedName>
</protein>
<reference evidence="1 3" key="3">
    <citation type="journal article" date="2002" name="Genome Biol.">
        <title>Annotation of the Drosophila melanogaster euchromatic genome: a systematic review.</title>
        <authorList>
            <person name="Misra S."/>
            <person name="Crosby M.A."/>
            <person name="Mungall C.J."/>
            <person name="Matthews B.B."/>
            <person name="Campbell K.S."/>
            <person name="Hradecky P."/>
            <person name="Huang Y."/>
            <person name="Kaminker J.S."/>
            <person name="Millburn G.H."/>
            <person name="Prochnik S.E."/>
            <person name="Smith C.D."/>
            <person name="Tupy J.L."/>
            <person name="Whitfied E.J."/>
            <person name="Bayraktaroglu L."/>
            <person name="Berman B.P."/>
            <person name="Bettencourt B.R."/>
            <person name="Celniker S.E."/>
            <person name="de Grey A.D."/>
            <person name="Drysdale R.A."/>
            <person name="Harris N.L."/>
            <person name="Richter J."/>
            <person name="Russo S."/>
            <person name="Schroeder A.J."/>
            <person name="Shu S.Q."/>
            <person name="Stapleton M."/>
            <person name="Yamada C."/>
            <person name="Ashburner M."/>
            <person name="Gelbart W.M."/>
            <person name="Rubin G.M."/>
            <person name="Lewis S.E."/>
        </authorList>
    </citation>
    <scope>GENOME REANNOTATION</scope>
    <source>
        <strain evidence="3">Berkeley</strain>
    </source>
</reference>
<reference evidence="1 3" key="9">
    <citation type="journal article" date="2015" name="G3 (Bethesda)">
        <title>Gene Model Annotations for Drosophila melanogaster: Impact of High-Throughput Data.</title>
        <authorList>
            <consortium name="FlyBase Consortium"/>
            <person name="Matthews B.B."/>
            <person name="Dos Santos G."/>
            <person name="Crosby M.A."/>
            <person name="Emmert D.B."/>
            <person name="St Pierre S.E."/>
            <person name="Gramates L.S."/>
            <person name="Zhou P."/>
            <person name="Schroeder A.J."/>
            <person name="Falls K."/>
            <person name="Strelets V."/>
            <person name="Russo S.M."/>
            <person name="Gelbart W.M."/>
            <person name="null"/>
        </authorList>
    </citation>
    <scope>NUCLEOTIDE SEQUENCE [LARGE SCALE GENOMIC DNA]</scope>
    <source>
        <strain evidence="3">Berkeley</strain>
    </source>
</reference>
<dbReference type="HOGENOM" id="CLU_1653947_0_0_1"/>
<reference evidence="1 3" key="6">
    <citation type="journal article" date="2005" name="PLoS Comput. Biol.">
        <title>Combined evidence annotation of transposable elements in genome sequences.</title>
        <authorList>
            <person name="Quesneville H."/>
            <person name="Bergman C.M."/>
            <person name="Andrieu O."/>
            <person name="Autard D."/>
            <person name="Nouaud D."/>
            <person name="Ashburner M."/>
            <person name="Anxolabehere D."/>
        </authorList>
    </citation>
    <scope>NUCLEOTIDE SEQUENCE [LARGE SCALE GENOMIC DNA]</scope>
    <source>
        <strain evidence="3">Berkeley</strain>
    </source>
</reference>
<dbReference type="GeneID" id="3771952"/>
<dbReference type="AGR" id="FB:FBgn0053665"/>
<dbReference type="EMBL" id="AE014298">
    <property type="protein sequence ID" value="AAZ52495.2"/>
    <property type="molecule type" value="Genomic_DNA"/>
</dbReference>
<proteinExistence type="predicted"/>
<dbReference type="FlyBase" id="FBgn0053665">
    <property type="gene designation" value="CG33665"/>
</dbReference>
<reference evidence="1 3" key="4">
    <citation type="journal article" date="2002" name="Genome Biol.">
        <title>The transposable elements of the Drosophila melanogaster euchromatin: a genomics perspective.</title>
        <authorList>
            <person name="Kaminker J.S."/>
            <person name="Bergman C.M."/>
            <person name="Kronmiller B."/>
            <person name="Carlson J."/>
            <person name="Svirskas R."/>
            <person name="Patel S."/>
            <person name="Frise E."/>
            <person name="Wheeler D.A."/>
            <person name="Lewis S.E."/>
            <person name="Rubin G.M."/>
            <person name="Ashburner M."/>
            <person name="Celniker S.E."/>
        </authorList>
    </citation>
    <scope>NUCLEOTIDE SEQUENCE [LARGE SCALE GENOMIC DNA]</scope>
    <source>
        <strain evidence="3">Berkeley</strain>
    </source>
</reference>
<dbReference type="VEuPathDB" id="VectorBase:FBgn0053665"/>
<gene>
    <name evidence="1" type="primary">Dmel\CG33665</name>
    <name evidence="1 2" type="ORF">CG33665</name>
    <name evidence="1" type="ORF">Dmel_CG33665</name>
</gene>
<reference evidence="1 3" key="11">
    <citation type="journal article" date="2015" name="Genome Res.">
        <title>The Release 6 reference sequence of the Drosophila melanogaster genome.</title>
        <authorList>
            <person name="Hoskins R.A."/>
            <person name="Carlson J.W."/>
            <person name="Wan K.H."/>
            <person name="Park S."/>
            <person name="Mendez I."/>
            <person name="Galle S.E."/>
            <person name="Booth B.W."/>
            <person name="Pfeiffer B.D."/>
            <person name="George R.A."/>
            <person name="Svirskas R."/>
            <person name="Krzywinski M."/>
            <person name="Schein J."/>
            <person name="Accardo M.C."/>
            <person name="Damia E."/>
            <person name="Messina G."/>
            <person name="Mendez-Lago M."/>
            <person name="de Pablos B."/>
            <person name="Demakova O.V."/>
            <person name="Andreyeva E.N."/>
            <person name="Boldyreva L.V."/>
            <person name="Marra M."/>
            <person name="Carvalho A.B."/>
            <person name="Dimitri P."/>
            <person name="Villasante A."/>
            <person name="Zhimulev I.F."/>
            <person name="Rubin G.M."/>
            <person name="Karpen G.H."/>
            <person name="Celniker S.E."/>
        </authorList>
    </citation>
    <scope>NUCLEOTIDE SEQUENCE [LARGE SCALE GENOMIC DNA]</scope>
    <source>
        <strain evidence="3">Berkeley</strain>
    </source>
</reference>
<dbReference type="InParanoid" id="Q2MGP2"/>
<dbReference type="RefSeq" id="NP_001027047.2">
    <property type="nucleotide sequence ID" value="NM_001031876.3"/>
</dbReference>
<reference evidence="1 3" key="2">
    <citation type="journal article" date="2002" name="Genome Biol.">
        <title>Finishing a whole-genome shotgun: release 3 of the Drosophila melanogaster euchromatic genome sequence.</title>
        <authorList>
            <person name="Celniker S.E."/>
            <person name="Wheeler D.A."/>
            <person name="Kronmiller B."/>
            <person name="Carlson J.W."/>
            <person name="Halpern A."/>
            <person name="Patel S."/>
            <person name="Adams M."/>
            <person name="Champe M."/>
            <person name="Dugan S.P."/>
            <person name="Frise E."/>
            <person name="Hodgson A."/>
            <person name="George R.A."/>
            <person name="Hoskins R.A."/>
            <person name="Laverty T."/>
            <person name="Muzny D.M."/>
            <person name="Nelson C.R."/>
            <person name="Pacleb J.M."/>
            <person name="Park S."/>
            <person name="Pfeiffer B.D."/>
            <person name="Richards S."/>
            <person name="Sodergren E.J."/>
            <person name="Svirskas R."/>
            <person name="Tabor P.E."/>
            <person name="Wan K."/>
            <person name="Stapleton M."/>
            <person name="Sutton G.G."/>
            <person name="Venter C."/>
            <person name="Weinstock G."/>
            <person name="Scherer S.E."/>
            <person name="Myers E.W."/>
            <person name="Gibbs R.A."/>
            <person name="Rubin G.M."/>
        </authorList>
    </citation>
    <scope>NUCLEOTIDE SEQUENCE [LARGE SCALE GENOMIC DNA]</scope>
    <source>
        <strain evidence="3">Berkeley</strain>
    </source>
</reference>
<reference evidence="1 3" key="7">
    <citation type="journal article" date="2007" name="Science">
        <title>The Release 5.1 annotation of Drosophila melanogaster heterochromatin.</title>
        <authorList>
            <person name="Smith C.D."/>
            <person name="Shu S."/>
            <person name="Mungall C.J."/>
            <person name="Karpen G.H."/>
        </authorList>
    </citation>
    <scope>NUCLEOTIDE SEQUENCE [LARGE SCALE GENOMIC DNA]</scope>
    <source>
        <strain evidence="3">Berkeley</strain>
    </source>
</reference>
<sequence length="160" mass="18734">MIFKSSHKPKPNWFSRSKKYKLSELSKIIRDIRQERALQQKFLSDTRSMTDLMQQLLNGNMLHGDVISSHFLEIPKSRCVHFEFCPEIERRRTTKIYNMRRSVQRALEYVVQNSIVRPKIEDDVEESQMEINNGCGAVVIDTIAAAFENSKDVNLTDKRD</sequence>
<reference evidence="1 3" key="8">
    <citation type="journal article" date="2007" name="Science">
        <title>Sequence finishing and mapping of Drosophila melanogaster heterochromatin.</title>
        <authorList>
            <person name="Hoskins R.A."/>
            <person name="Carlson J.W."/>
            <person name="Kennedy C."/>
            <person name="Acevedo D."/>
            <person name="Evans-Holm M."/>
            <person name="Frise E."/>
            <person name="Wan K.H."/>
            <person name="Park S."/>
            <person name="Mendez-Lago M."/>
            <person name="Rossi F."/>
            <person name="Villasante A."/>
            <person name="Dimitri P."/>
            <person name="Karpen G.H."/>
            <person name="Celniker S.E."/>
        </authorList>
    </citation>
    <scope>NUCLEOTIDE SEQUENCE [LARGE SCALE GENOMIC DNA]</scope>
    <source>
        <strain evidence="3">Berkeley</strain>
    </source>
</reference>
<dbReference type="BioGRID-ORCS" id="3771952">
    <property type="hits" value="0 hits in 1 CRISPR screen"/>
</dbReference>
<dbReference type="Bgee" id="FBgn0053665">
    <property type="expression patterns" value="Expressed in early-mid elongation-stage spermatid (Drosophila) in testis and 13 other cell types or tissues"/>
</dbReference>
<organism evidence="1 3">
    <name type="scientific">Drosophila melanogaster</name>
    <name type="common">Fruit fly</name>
    <dbReference type="NCBI Taxonomy" id="7227"/>
    <lineage>
        <taxon>Eukaryota</taxon>
        <taxon>Metazoa</taxon>
        <taxon>Ecdysozoa</taxon>
        <taxon>Arthropoda</taxon>
        <taxon>Hexapoda</taxon>
        <taxon>Insecta</taxon>
        <taxon>Pterygota</taxon>
        <taxon>Neoptera</taxon>
        <taxon>Endopterygota</taxon>
        <taxon>Diptera</taxon>
        <taxon>Brachycera</taxon>
        <taxon>Muscomorpha</taxon>
        <taxon>Ephydroidea</taxon>
        <taxon>Drosophilidae</taxon>
        <taxon>Drosophila</taxon>
        <taxon>Sophophora</taxon>
    </lineage>
</organism>
<evidence type="ECO:0000313" key="1">
    <source>
        <dbReference type="EMBL" id="AAZ52495.2"/>
    </source>
</evidence>
<evidence type="ECO:0000313" key="2">
    <source>
        <dbReference type="FlyBase" id="FBgn0053665"/>
    </source>
</evidence>
<dbReference type="KEGG" id="dme:Dmel_CG33665"/>
<evidence type="ECO:0000313" key="3">
    <source>
        <dbReference type="Proteomes" id="UP000000803"/>
    </source>
</evidence>
<dbReference type="SMR" id="Q2MGP2"/>
<reference evidence="1 3" key="10">
    <citation type="journal article" date="2015" name="G3 (Bethesda)">
        <title>Gene Model Annotations for Drosophila melanogaster: The Rule-Benders.</title>
        <authorList>
            <consortium name="FlyBase Consortium"/>
            <person name="Crosby M.A."/>
            <person name="Gramates L.S."/>
            <person name="Dos Santos G."/>
            <person name="Matthews B.B."/>
            <person name="St Pierre S.E."/>
            <person name="Zhou P."/>
            <person name="Schroeder A.J."/>
            <person name="Falls K."/>
            <person name="Emmert D.B."/>
            <person name="Russo S.M."/>
            <person name="Gelbart W.M."/>
            <person name="null"/>
        </authorList>
    </citation>
    <scope>NUCLEOTIDE SEQUENCE [LARGE SCALE GENOMIC DNA]</scope>
    <source>
        <strain evidence="3">Berkeley</strain>
    </source>
</reference>
<dbReference type="PaxDb" id="7227-FBpp0291606"/>